<dbReference type="RefSeq" id="WP_303522591.1">
    <property type="nucleotide sequence ID" value="NZ_JAUOQO010000765.1"/>
</dbReference>
<gene>
    <name evidence="1" type="ORF">Q4528_15380</name>
</gene>
<dbReference type="EMBL" id="JAUOQO010000765">
    <property type="protein sequence ID" value="MDO6575494.1"/>
    <property type="molecule type" value="Genomic_DNA"/>
</dbReference>
<evidence type="ECO:0000313" key="2">
    <source>
        <dbReference type="Proteomes" id="UP001170310"/>
    </source>
</evidence>
<accession>A0AAW7YT68</accession>
<feature type="non-terminal residue" evidence="1">
    <location>
        <position position="1"/>
    </location>
</feature>
<evidence type="ECO:0000313" key="1">
    <source>
        <dbReference type="EMBL" id="MDO6575494.1"/>
    </source>
</evidence>
<comment type="caution">
    <text evidence="1">The sequence shown here is derived from an EMBL/GenBank/DDBJ whole genome shotgun (WGS) entry which is preliminary data.</text>
</comment>
<name>A0AAW7YT68_9STAP</name>
<organism evidence="1 2">
    <name type="scientific">Staphylococcus pasteuri_A</name>
    <dbReference type="NCBI Taxonomy" id="3062664"/>
    <lineage>
        <taxon>Bacteria</taxon>
        <taxon>Bacillati</taxon>
        <taxon>Bacillota</taxon>
        <taxon>Bacilli</taxon>
        <taxon>Bacillales</taxon>
        <taxon>Staphylococcaceae</taxon>
        <taxon>Staphylococcus</taxon>
    </lineage>
</organism>
<sequence length="81" mass="8387">GVPSGSLIIDATNDDFTFSVNGESTGAIKLSQGTYGSFEELAVQLQAKINSNLAQNNVSVSYNGSSFELDSGSYGSLSTVE</sequence>
<dbReference type="Proteomes" id="UP001170310">
    <property type="component" value="Unassembled WGS sequence"/>
</dbReference>
<dbReference type="AlphaFoldDB" id="A0AAW7YT68"/>
<keyword evidence="2" id="KW-1185">Reference proteome</keyword>
<protein>
    <submittedName>
        <fullName evidence="1">Uncharacterized protein</fullName>
    </submittedName>
</protein>
<reference evidence="1" key="1">
    <citation type="submission" date="2023-07" db="EMBL/GenBank/DDBJ databases">
        <title>Genome content predicts the carbon catabolic preferences of heterotrophic bacteria.</title>
        <authorList>
            <person name="Gralka M."/>
        </authorList>
    </citation>
    <scope>NUCLEOTIDE SEQUENCE</scope>
    <source>
        <strain evidence="1">E2R20</strain>
    </source>
</reference>
<proteinExistence type="predicted"/>
<feature type="non-terminal residue" evidence="1">
    <location>
        <position position="81"/>
    </location>
</feature>